<evidence type="ECO:0000259" key="1">
    <source>
        <dbReference type="PROSITE" id="PS50994"/>
    </source>
</evidence>
<name>A0A2C6KYF0_9APIC</name>
<dbReference type="SUPFAM" id="SSF53098">
    <property type="entry name" value="Ribonuclease H-like"/>
    <property type="match status" value="1"/>
</dbReference>
<organism evidence="2 3">
    <name type="scientific">Cystoisospora suis</name>
    <dbReference type="NCBI Taxonomy" id="483139"/>
    <lineage>
        <taxon>Eukaryota</taxon>
        <taxon>Sar</taxon>
        <taxon>Alveolata</taxon>
        <taxon>Apicomplexa</taxon>
        <taxon>Conoidasida</taxon>
        <taxon>Coccidia</taxon>
        <taxon>Eucoccidiorida</taxon>
        <taxon>Eimeriorina</taxon>
        <taxon>Sarcocystidae</taxon>
        <taxon>Cystoisospora</taxon>
    </lineage>
</organism>
<dbReference type="Gene3D" id="3.30.420.10">
    <property type="entry name" value="Ribonuclease H-like superfamily/Ribonuclease H"/>
    <property type="match status" value="1"/>
</dbReference>
<reference evidence="2 3" key="1">
    <citation type="journal article" date="2017" name="Int. J. Parasitol.">
        <title>The genome of the protozoan parasite Cystoisospora suis and a reverse vaccinology approach to identify vaccine candidates.</title>
        <authorList>
            <person name="Palmieri N."/>
            <person name="Shrestha A."/>
            <person name="Ruttkowski B."/>
            <person name="Beck T."/>
            <person name="Vogl C."/>
            <person name="Tomley F."/>
            <person name="Blake D.P."/>
            <person name="Joachim A."/>
        </authorList>
    </citation>
    <scope>NUCLEOTIDE SEQUENCE [LARGE SCALE GENOMIC DNA]</scope>
    <source>
        <strain evidence="2 3">Wien I</strain>
    </source>
</reference>
<dbReference type="InterPro" id="IPR001584">
    <property type="entry name" value="Integrase_cat-core"/>
</dbReference>
<keyword evidence="3" id="KW-1185">Reference proteome</keyword>
<dbReference type="RefSeq" id="XP_067923301.1">
    <property type="nucleotide sequence ID" value="XM_068064721.1"/>
</dbReference>
<protein>
    <submittedName>
        <fullName evidence="2">Transposon related</fullName>
    </submittedName>
</protein>
<gene>
    <name evidence="2" type="ORF">CSUI_004533</name>
</gene>
<feature type="domain" description="Integrase catalytic" evidence="1">
    <location>
        <begin position="1"/>
        <end position="89"/>
    </location>
</feature>
<evidence type="ECO:0000313" key="3">
    <source>
        <dbReference type="Proteomes" id="UP000221165"/>
    </source>
</evidence>
<accession>A0A2C6KYF0</accession>
<dbReference type="PANTHER" id="PTHR37984">
    <property type="entry name" value="PROTEIN CBG26694"/>
    <property type="match status" value="1"/>
</dbReference>
<dbReference type="GO" id="GO:0015074">
    <property type="term" value="P:DNA integration"/>
    <property type="evidence" value="ECO:0007669"/>
    <property type="project" value="InterPro"/>
</dbReference>
<dbReference type="InterPro" id="IPR036397">
    <property type="entry name" value="RNaseH_sf"/>
</dbReference>
<dbReference type="InterPro" id="IPR012337">
    <property type="entry name" value="RNaseH-like_sf"/>
</dbReference>
<dbReference type="GeneID" id="94427932"/>
<sequence>MAHFVPSTQSATADDLARILIKDVIRLHGVPRTIVSDRDPRFTSEIWANLCRQLNIQRCMSTAYHPQTDGQSERTNQTIEQMLRCTLLG</sequence>
<feature type="non-terminal residue" evidence="2">
    <location>
        <position position="89"/>
    </location>
</feature>
<comment type="caution">
    <text evidence="2">The sequence shown here is derived from an EMBL/GenBank/DDBJ whole genome shotgun (WGS) entry which is preliminary data.</text>
</comment>
<dbReference type="EMBL" id="MIGC01002137">
    <property type="protein sequence ID" value="PHJ21619.1"/>
    <property type="molecule type" value="Genomic_DNA"/>
</dbReference>
<dbReference type="VEuPathDB" id="ToxoDB:CSUI_004533"/>
<dbReference type="GO" id="GO:0003676">
    <property type="term" value="F:nucleic acid binding"/>
    <property type="evidence" value="ECO:0007669"/>
    <property type="project" value="InterPro"/>
</dbReference>
<dbReference type="InterPro" id="IPR050951">
    <property type="entry name" value="Retrovirus_Pol_polyprotein"/>
</dbReference>
<dbReference type="AlphaFoldDB" id="A0A2C6KYF0"/>
<dbReference type="Proteomes" id="UP000221165">
    <property type="component" value="Unassembled WGS sequence"/>
</dbReference>
<evidence type="ECO:0000313" key="2">
    <source>
        <dbReference type="EMBL" id="PHJ21619.1"/>
    </source>
</evidence>
<dbReference type="Pfam" id="PF00665">
    <property type="entry name" value="rve"/>
    <property type="match status" value="1"/>
</dbReference>
<dbReference type="PANTHER" id="PTHR37984:SF5">
    <property type="entry name" value="PROTEIN NYNRIN-LIKE"/>
    <property type="match status" value="1"/>
</dbReference>
<dbReference type="PROSITE" id="PS50994">
    <property type="entry name" value="INTEGRASE"/>
    <property type="match status" value="1"/>
</dbReference>
<dbReference type="OrthoDB" id="2273864at2759"/>
<proteinExistence type="predicted"/>